<evidence type="ECO:0000313" key="3">
    <source>
        <dbReference type="Proteomes" id="UP001623559"/>
    </source>
</evidence>
<keyword evidence="1" id="KW-1133">Transmembrane helix</keyword>
<keyword evidence="1" id="KW-0812">Transmembrane</keyword>
<feature type="transmembrane region" description="Helical" evidence="1">
    <location>
        <begin position="131"/>
        <end position="152"/>
    </location>
</feature>
<proteinExistence type="predicted"/>
<sequence>MKIEGIGGYIKILLLYTSLIFLAGIIKTEILIENQPHSIKGIARISSILSIFISTISLLFILLIESILVWFLIQLHKIYVPISDWFYCLKFFIFSLIGSEILKFMSLYLFLVDDIKNINLTLANSYEKMSFFWVSRISDFMFLILGIVLFSIEIKNVRGNSFRTSFFAVTYFSISISLIFLLFNN</sequence>
<dbReference type="RefSeq" id="WP_406777988.1">
    <property type="nucleotide sequence ID" value="NZ_JBEWZG010000002.1"/>
</dbReference>
<evidence type="ECO:0008006" key="4">
    <source>
        <dbReference type="Google" id="ProtNLM"/>
    </source>
</evidence>
<evidence type="ECO:0000256" key="1">
    <source>
        <dbReference type="SAM" id="Phobius"/>
    </source>
</evidence>
<reference evidence="2 3" key="1">
    <citation type="submission" date="2024-07" db="EMBL/GenBank/DDBJ databases">
        <authorList>
            <person name="Pitt A."/>
            <person name="Hahn M.W."/>
        </authorList>
    </citation>
    <scope>NUCLEOTIDE SEQUENCE [LARGE SCALE GENOMIC DNA]</scope>
    <source>
        <strain evidence="2 3">2-AUSEE-184A6</strain>
    </source>
</reference>
<feature type="transmembrane region" description="Helical" evidence="1">
    <location>
        <begin position="164"/>
        <end position="183"/>
    </location>
</feature>
<feature type="transmembrane region" description="Helical" evidence="1">
    <location>
        <begin position="12"/>
        <end position="32"/>
    </location>
</feature>
<dbReference type="Proteomes" id="UP001623559">
    <property type="component" value="Unassembled WGS sequence"/>
</dbReference>
<name>A0ABW8SWB4_9BACT</name>
<comment type="caution">
    <text evidence="2">The sequence shown here is derived from an EMBL/GenBank/DDBJ whole genome shotgun (WGS) entry which is preliminary data.</text>
</comment>
<protein>
    <recommendedName>
        <fullName evidence="4">Yip1 domain-containing protein</fullName>
    </recommendedName>
</protein>
<feature type="transmembrane region" description="Helical" evidence="1">
    <location>
        <begin position="85"/>
        <end position="111"/>
    </location>
</feature>
<feature type="transmembrane region" description="Helical" evidence="1">
    <location>
        <begin position="52"/>
        <end position="73"/>
    </location>
</feature>
<organism evidence="2 3">
    <name type="scientific">Aquirufa novilacunae</name>
    <dbReference type="NCBI Taxonomy" id="3139305"/>
    <lineage>
        <taxon>Bacteria</taxon>
        <taxon>Pseudomonadati</taxon>
        <taxon>Bacteroidota</taxon>
        <taxon>Cytophagia</taxon>
        <taxon>Cytophagales</taxon>
        <taxon>Flectobacillaceae</taxon>
        <taxon>Aquirufa</taxon>
    </lineage>
</organism>
<dbReference type="EMBL" id="JBEWZG010000002">
    <property type="protein sequence ID" value="MFL0206411.1"/>
    <property type="molecule type" value="Genomic_DNA"/>
</dbReference>
<gene>
    <name evidence="2" type="ORF">V7S74_06615</name>
</gene>
<accession>A0ABW8SWB4</accession>
<keyword evidence="1" id="KW-0472">Membrane</keyword>
<evidence type="ECO:0000313" key="2">
    <source>
        <dbReference type="EMBL" id="MFL0206411.1"/>
    </source>
</evidence>